<keyword evidence="2" id="KW-1185">Reference proteome</keyword>
<dbReference type="OrthoDB" id="76567at2759"/>
<evidence type="ECO:0000313" key="1">
    <source>
        <dbReference type="EMBL" id="OJJ04358.1"/>
    </source>
</evidence>
<sequence length="276" mass="30594">MYLGFTLPTGTPTAIGSTAVGIRKFVELQMNSPRPPSAINFTNVLPHIVNESNDRPTQVLGTKSARILYDGGLRQLIIKLTSSPHEVAHRILSRQIEKQAMNMGILSDLLPLGNTRVTSGDISKEPDSAFRPVTIPAGRDRRWPTVVIESGYSESTIHLRQMADLWISESNGQVNVVVIISIERARGRILDEKWIPNPTPLSTGPALRSRGRSALREQSITLTKAHNGPAAVTGAPLVITFQEMFLRNPTTDTEKDFRISEHDLQEIAKMVWDEME</sequence>
<proteinExistence type="predicted"/>
<dbReference type="Proteomes" id="UP000184073">
    <property type="component" value="Unassembled WGS sequence"/>
</dbReference>
<dbReference type="AlphaFoldDB" id="A0A1L9PS54"/>
<dbReference type="VEuPathDB" id="FungiDB:ASPVEDRAFT_85764"/>
<dbReference type="GeneID" id="63733249"/>
<name>A0A1L9PS54_ASPVE</name>
<dbReference type="EMBL" id="KV878131">
    <property type="protein sequence ID" value="OJJ04358.1"/>
    <property type="molecule type" value="Genomic_DNA"/>
</dbReference>
<evidence type="ECO:0000313" key="2">
    <source>
        <dbReference type="Proteomes" id="UP000184073"/>
    </source>
</evidence>
<organism evidence="1 2">
    <name type="scientific">Aspergillus versicolor CBS 583.65</name>
    <dbReference type="NCBI Taxonomy" id="1036611"/>
    <lineage>
        <taxon>Eukaryota</taxon>
        <taxon>Fungi</taxon>
        <taxon>Dikarya</taxon>
        <taxon>Ascomycota</taxon>
        <taxon>Pezizomycotina</taxon>
        <taxon>Eurotiomycetes</taxon>
        <taxon>Eurotiomycetidae</taxon>
        <taxon>Eurotiales</taxon>
        <taxon>Aspergillaceae</taxon>
        <taxon>Aspergillus</taxon>
        <taxon>Aspergillus subgen. Nidulantes</taxon>
    </lineage>
</organism>
<dbReference type="RefSeq" id="XP_040670120.1">
    <property type="nucleotide sequence ID" value="XM_040817738.1"/>
</dbReference>
<protein>
    <submittedName>
        <fullName evidence="1">Uncharacterized protein</fullName>
    </submittedName>
</protein>
<reference evidence="2" key="1">
    <citation type="journal article" date="2017" name="Genome Biol.">
        <title>Comparative genomics reveals high biological diversity and specific adaptations in the industrially and medically important fungal genus Aspergillus.</title>
        <authorList>
            <person name="de Vries R.P."/>
            <person name="Riley R."/>
            <person name="Wiebenga A."/>
            <person name="Aguilar-Osorio G."/>
            <person name="Amillis S."/>
            <person name="Uchima C.A."/>
            <person name="Anderluh G."/>
            <person name="Asadollahi M."/>
            <person name="Askin M."/>
            <person name="Barry K."/>
            <person name="Battaglia E."/>
            <person name="Bayram O."/>
            <person name="Benocci T."/>
            <person name="Braus-Stromeyer S.A."/>
            <person name="Caldana C."/>
            <person name="Canovas D."/>
            <person name="Cerqueira G.C."/>
            <person name="Chen F."/>
            <person name="Chen W."/>
            <person name="Choi C."/>
            <person name="Clum A."/>
            <person name="Dos Santos R.A."/>
            <person name="Damasio A.R."/>
            <person name="Diallinas G."/>
            <person name="Emri T."/>
            <person name="Fekete E."/>
            <person name="Flipphi M."/>
            <person name="Freyberg S."/>
            <person name="Gallo A."/>
            <person name="Gournas C."/>
            <person name="Habgood R."/>
            <person name="Hainaut M."/>
            <person name="Harispe M.L."/>
            <person name="Henrissat B."/>
            <person name="Hilden K.S."/>
            <person name="Hope R."/>
            <person name="Hossain A."/>
            <person name="Karabika E."/>
            <person name="Karaffa L."/>
            <person name="Karanyi Z."/>
            <person name="Krasevec N."/>
            <person name="Kuo A."/>
            <person name="Kusch H."/>
            <person name="LaButti K."/>
            <person name="Lagendijk E.L."/>
            <person name="Lapidus A."/>
            <person name="Levasseur A."/>
            <person name="Lindquist E."/>
            <person name="Lipzen A."/>
            <person name="Logrieco A.F."/>
            <person name="MacCabe A."/>
            <person name="Maekelae M.R."/>
            <person name="Malavazi I."/>
            <person name="Melin P."/>
            <person name="Meyer V."/>
            <person name="Mielnichuk N."/>
            <person name="Miskei M."/>
            <person name="Molnar A.P."/>
            <person name="Mule G."/>
            <person name="Ngan C.Y."/>
            <person name="Orejas M."/>
            <person name="Orosz E."/>
            <person name="Ouedraogo J.P."/>
            <person name="Overkamp K.M."/>
            <person name="Park H.-S."/>
            <person name="Perrone G."/>
            <person name="Piumi F."/>
            <person name="Punt P.J."/>
            <person name="Ram A.F."/>
            <person name="Ramon A."/>
            <person name="Rauscher S."/>
            <person name="Record E."/>
            <person name="Riano-Pachon D.M."/>
            <person name="Robert V."/>
            <person name="Roehrig J."/>
            <person name="Ruller R."/>
            <person name="Salamov A."/>
            <person name="Salih N.S."/>
            <person name="Samson R.A."/>
            <person name="Sandor E."/>
            <person name="Sanguinetti M."/>
            <person name="Schuetze T."/>
            <person name="Sepcic K."/>
            <person name="Shelest E."/>
            <person name="Sherlock G."/>
            <person name="Sophianopoulou V."/>
            <person name="Squina F.M."/>
            <person name="Sun H."/>
            <person name="Susca A."/>
            <person name="Todd R.B."/>
            <person name="Tsang A."/>
            <person name="Unkles S.E."/>
            <person name="van de Wiele N."/>
            <person name="van Rossen-Uffink D."/>
            <person name="Oliveira J.V."/>
            <person name="Vesth T.C."/>
            <person name="Visser J."/>
            <person name="Yu J.-H."/>
            <person name="Zhou M."/>
            <person name="Andersen M.R."/>
            <person name="Archer D.B."/>
            <person name="Baker S.E."/>
            <person name="Benoit I."/>
            <person name="Brakhage A.A."/>
            <person name="Braus G.H."/>
            <person name="Fischer R."/>
            <person name="Frisvad J.C."/>
            <person name="Goldman G.H."/>
            <person name="Houbraken J."/>
            <person name="Oakley B."/>
            <person name="Pocsi I."/>
            <person name="Scazzocchio C."/>
            <person name="Seiboth B."/>
            <person name="vanKuyk P.A."/>
            <person name="Wortman J."/>
            <person name="Dyer P.S."/>
            <person name="Grigoriev I.V."/>
        </authorList>
    </citation>
    <scope>NUCLEOTIDE SEQUENCE [LARGE SCALE GENOMIC DNA]</scope>
    <source>
        <strain evidence="2">CBS 583.65</strain>
    </source>
</reference>
<gene>
    <name evidence="1" type="ORF">ASPVEDRAFT_85764</name>
</gene>
<accession>A0A1L9PS54</accession>